<dbReference type="PANTHER" id="PTHR36837">
    <property type="entry name" value="POLY(3-HYDROXYALKANOATE) POLYMERASE SUBUNIT PHAC"/>
    <property type="match status" value="1"/>
</dbReference>
<accession>A0A963Z3T8</accession>
<evidence type="ECO:0000259" key="1">
    <source>
        <dbReference type="Pfam" id="PF06850"/>
    </source>
</evidence>
<dbReference type="Proteomes" id="UP000721844">
    <property type="component" value="Unassembled WGS sequence"/>
</dbReference>
<organism evidence="2 3">
    <name type="scientific">Acidisoma cellulosilyticum</name>
    <dbReference type="NCBI Taxonomy" id="2802395"/>
    <lineage>
        <taxon>Bacteria</taxon>
        <taxon>Pseudomonadati</taxon>
        <taxon>Pseudomonadota</taxon>
        <taxon>Alphaproteobacteria</taxon>
        <taxon>Acetobacterales</taxon>
        <taxon>Acidocellaceae</taxon>
        <taxon>Acidisoma</taxon>
    </lineage>
</organism>
<dbReference type="SUPFAM" id="SSF53474">
    <property type="entry name" value="alpha/beta-Hydrolases"/>
    <property type="match status" value="1"/>
</dbReference>
<dbReference type="Pfam" id="PF06850">
    <property type="entry name" value="PHB_depo_C"/>
    <property type="match status" value="1"/>
</dbReference>
<dbReference type="InterPro" id="IPR009656">
    <property type="entry name" value="PHB_depo_C"/>
</dbReference>
<dbReference type="NCBIfam" id="TIGR01849">
    <property type="entry name" value="PHB_depoly_PhaZ"/>
    <property type="match status" value="1"/>
</dbReference>
<comment type="caution">
    <text evidence="2">The sequence shown here is derived from an EMBL/GenBank/DDBJ whole genome shotgun (WGS) entry which is preliminary data.</text>
</comment>
<dbReference type="PIRSF" id="PIRSF020818">
    <property type="entry name" value="PHB_depoly_PhaZ"/>
    <property type="match status" value="1"/>
</dbReference>
<dbReference type="InterPro" id="IPR051321">
    <property type="entry name" value="PHA/PHB_synthase"/>
</dbReference>
<dbReference type="PANTHER" id="PTHR36837:SF4">
    <property type="entry name" value="BLR0908 PROTEIN"/>
    <property type="match status" value="1"/>
</dbReference>
<proteinExistence type="predicted"/>
<sequence>MLYQMYQAQQDIMAPARQYFQFLSHVLNQFDLTRPEALPLRMAAATAESLWRTAKTHKRPAYGMKPVVVGNAPVEITEEVVFETPFCALLHFRKETAVRQPRLLVVAPMSGHFATLLRNTVQTLLADHDVYITDWKNARDAPLTAGTFGFDDYTDHVIQQLEAIGPGAHVLAVCQPAVPVLAAVSVMSREGNIATPRSMTLMAGPIDTRLNPTKVNVLAQEKPIEWFENSLIGVVPWQFKGANRRVYPGFMQLNAFVTMNFDRHLRAEILQARNIAAGDEIRADLHRKFYDEYRAVMDLPAEFFLETVKRIFQDHDLPLGRMTHRGERVDPGAIRRTAVLTVEGERDDICGIGQTMSALDLCSGLPTTMKQHHLQTNVGHYGVFSGSHWAREIYPKVRALIEQSN</sequence>
<dbReference type="EMBL" id="JAESVA010000007">
    <property type="protein sequence ID" value="MCB8882304.1"/>
    <property type="molecule type" value="Genomic_DNA"/>
</dbReference>
<dbReference type="InterPro" id="IPR029058">
    <property type="entry name" value="AB_hydrolase_fold"/>
</dbReference>
<reference evidence="2 3" key="1">
    <citation type="journal article" date="2021" name="Microorganisms">
        <title>Acidisoma silvae sp. nov. and Acidisomacellulosilytica sp. nov., Two Acidophilic Bacteria Isolated from Decaying Wood, Hydrolyzing Cellulose and Producing Poly-3-hydroxybutyrate.</title>
        <authorList>
            <person name="Mieszkin S."/>
            <person name="Pouder E."/>
            <person name="Uroz S."/>
            <person name="Simon-Colin C."/>
            <person name="Alain K."/>
        </authorList>
    </citation>
    <scope>NUCLEOTIDE SEQUENCE [LARGE SCALE GENOMIC DNA]</scope>
    <source>
        <strain evidence="2 3">HW T5.17</strain>
    </source>
</reference>
<dbReference type="AlphaFoldDB" id="A0A963Z3T8"/>
<keyword evidence="3" id="KW-1185">Reference proteome</keyword>
<feature type="domain" description="PHB de-polymerase C-terminal" evidence="1">
    <location>
        <begin position="203"/>
        <end position="403"/>
    </location>
</feature>
<protein>
    <submittedName>
        <fullName evidence="2">Polyhydroxyalkanoate depolymerase</fullName>
    </submittedName>
</protein>
<evidence type="ECO:0000313" key="3">
    <source>
        <dbReference type="Proteomes" id="UP000721844"/>
    </source>
</evidence>
<dbReference type="InterPro" id="IPR010915">
    <property type="entry name" value="PHB_depoly_PhaZ"/>
</dbReference>
<name>A0A963Z3T8_9PROT</name>
<gene>
    <name evidence="2" type="ORF">ACELLULO517_18800</name>
</gene>
<evidence type="ECO:0000313" key="2">
    <source>
        <dbReference type="EMBL" id="MCB8882304.1"/>
    </source>
</evidence>